<dbReference type="InterPro" id="IPR003769">
    <property type="entry name" value="ClpS_core"/>
</dbReference>
<dbReference type="AlphaFoldDB" id="I0V8W1"/>
<proteinExistence type="predicted"/>
<organism evidence="2 3">
    <name type="scientific">Saccharomonospora xinjiangensis XJ-54</name>
    <dbReference type="NCBI Taxonomy" id="882086"/>
    <lineage>
        <taxon>Bacteria</taxon>
        <taxon>Bacillati</taxon>
        <taxon>Actinomycetota</taxon>
        <taxon>Actinomycetes</taxon>
        <taxon>Pseudonocardiales</taxon>
        <taxon>Pseudonocardiaceae</taxon>
        <taxon>Saccharomonospora</taxon>
    </lineage>
</organism>
<dbReference type="Pfam" id="PF02617">
    <property type="entry name" value="ClpS"/>
    <property type="match status" value="1"/>
</dbReference>
<dbReference type="InterPro" id="IPR014719">
    <property type="entry name" value="Ribosomal_bL12_C/ClpS-like"/>
</dbReference>
<evidence type="ECO:0000259" key="1">
    <source>
        <dbReference type="Pfam" id="PF02617"/>
    </source>
</evidence>
<dbReference type="SUPFAM" id="SSF54736">
    <property type="entry name" value="ClpS-like"/>
    <property type="match status" value="1"/>
</dbReference>
<accession>I0V8W1</accession>
<dbReference type="Gene3D" id="3.30.1390.10">
    <property type="match status" value="1"/>
</dbReference>
<evidence type="ECO:0000313" key="2">
    <source>
        <dbReference type="EMBL" id="EID56564.1"/>
    </source>
</evidence>
<dbReference type="GO" id="GO:0030163">
    <property type="term" value="P:protein catabolic process"/>
    <property type="evidence" value="ECO:0007669"/>
    <property type="project" value="InterPro"/>
</dbReference>
<dbReference type="STRING" id="882086.SacxiDRAFT_4384"/>
<protein>
    <recommendedName>
        <fullName evidence="1">Adaptor protein ClpS core domain-containing protein</fullName>
    </recommendedName>
</protein>
<sequence>MRSCDDAPVPDYQWFVRIHDDDTTSMIVALYLLHRLCGVAWPQAAQLTVAVQRKGFADVAACASRDEAEGLVVALQRGGLRATLRCR</sequence>
<feature type="domain" description="Adaptor protein ClpS core" evidence="1">
    <location>
        <begin position="12"/>
        <end position="80"/>
    </location>
</feature>
<name>I0V8W1_9PSEU</name>
<reference evidence="2 3" key="1">
    <citation type="submission" date="2012-01" db="EMBL/GenBank/DDBJ databases">
        <title>Improved High-Quality Draft sequence of Saccharomonospora xinjiangensis XJ-54.</title>
        <authorList>
            <consortium name="US DOE Joint Genome Institute"/>
            <person name="Lucas S."/>
            <person name="Han J."/>
            <person name="Lapidus A."/>
            <person name="Cheng J.-F."/>
            <person name="Goodwin L."/>
            <person name="Pitluck S."/>
            <person name="Peters L."/>
            <person name="Mikhailova N."/>
            <person name="Teshima H."/>
            <person name="Detter J.C."/>
            <person name="Han C."/>
            <person name="Tapia R."/>
            <person name="Land M."/>
            <person name="Hauser L."/>
            <person name="Kyrpides N."/>
            <person name="Ivanova N."/>
            <person name="Pagani I."/>
            <person name="Brambilla E.-M."/>
            <person name="Klenk H.-P."/>
            <person name="Woyke T."/>
        </authorList>
    </citation>
    <scope>NUCLEOTIDE SEQUENCE [LARGE SCALE GENOMIC DNA]</scope>
    <source>
        <strain evidence="2 3">XJ-54</strain>
    </source>
</reference>
<gene>
    <name evidence="2" type="ORF">SacxiDRAFT_4384</name>
</gene>
<dbReference type="HOGENOM" id="CLU_184521_0_0_11"/>
<keyword evidence="3" id="KW-1185">Reference proteome</keyword>
<dbReference type="EMBL" id="JH636049">
    <property type="protein sequence ID" value="EID56564.1"/>
    <property type="molecule type" value="Genomic_DNA"/>
</dbReference>
<dbReference type="Proteomes" id="UP000004691">
    <property type="component" value="Unassembled WGS sequence"/>
</dbReference>
<evidence type="ECO:0000313" key="3">
    <source>
        <dbReference type="Proteomes" id="UP000004691"/>
    </source>
</evidence>